<reference evidence="5 6" key="1">
    <citation type="submission" date="2019-06" db="EMBL/GenBank/DDBJ databases">
        <title>Desulfobotulus mexicanus sp. nov., a novel sulfate-reducing bacterium isolated from the sediment of an alkaline crater lake in Mexico.</title>
        <authorList>
            <person name="Hirschler-Rea A."/>
        </authorList>
    </citation>
    <scope>NUCLEOTIDE SEQUENCE [LARGE SCALE GENOMIC DNA]</scope>
    <source>
        <strain evidence="5 6">PAR22N</strain>
    </source>
</reference>
<keyword evidence="2 4" id="KW-0479">Metal-binding</keyword>
<accession>A0A5S5MER9</accession>
<keyword evidence="6" id="KW-1185">Reference proteome</keyword>
<organism evidence="5 6">
    <name type="scientific">Desulfobotulus mexicanus</name>
    <dbReference type="NCBI Taxonomy" id="2586642"/>
    <lineage>
        <taxon>Bacteria</taxon>
        <taxon>Pseudomonadati</taxon>
        <taxon>Thermodesulfobacteriota</taxon>
        <taxon>Desulfobacteria</taxon>
        <taxon>Desulfobacterales</taxon>
        <taxon>Desulfobacteraceae</taxon>
        <taxon>Desulfobotulus</taxon>
    </lineage>
</organism>
<dbReference type="HAMAP" id="MF_00213">
    <property type="entry name" value="HypA_HybF"/>
    <property type="match status" value="1"/>
</dbReference>
<comment type="function">
    <text evidence="4">Involved in the maturation of [NiFe] hydrogenases. Required for nickel insertion into the metal center of the hydrogenase.</text>
</comment>
<name>A0A5S5MER9_9BACT</name>
<gene>
    <name evidence="4" type="primary">hypA</name>
    <name evidence="5" type="ORF">FIM25_11095</name>
</gene>
<feature type="binding site" evidence="4">
    <location>
        <position position="92"/>
    </location>
    <ligand>
        <name>Zn(2+)</name>
        <dbReference type="ChEBI" id="CHEBI:29105"/>
    </ligand>
</feature>
<dbReference type="InterPro" id="IPR000688">
    <property type="entry name" value="HypA/HybF"/>
</dbReference>
<keyword evidence="1 4" id="KW-0533">Nickel</keyword>
<dbReference type="AlphaFoldDB" id="A0A5S5MER9"/>
<proteinExistence type="inferred from homology"/>
<feature type="binding site" evidence="4">
    <location>
        <position position="2"/>
    </location>
    <ligand>
        <name>Ni(2+)</name>
        <dbReference type="ChEBI" id="CHEBI:49786"/>
    </ligand>
</feature>
<evidence type="ECO:0000256" key="4">
    <source>
        <dbReference type="HAMAP-Rule" id="MF_00213"/>
    </source>
</evidence>
<dbReference type="PANTHER" id="PTHR34535">
    <property type="entry name" value="HYDROGENASE MATURATION FACTOR HYPA"/>
    <property type="match status" value="1"/>
</dbReference>
<dbReference type="PIRSF" id="PIRSF004761">
    <property type="entry name" value="Hydrgn_mat_HypA"/>
    <property type="match status" value="1"/>
</dbReference>
<evidence type="ECO:0000256" key="3">
    <source>
        <dbReference type="ARBA" id="ARBA00022833"/>
    </source>
</evidence>
<protein>
    <recommendedName>
        <fullName evidence="4">Hydrogenase maturation factor HypA</fullName>
    </recommendedName>
</protein>
<dbReference type="Pfam" id="PF01155">
    <property type="entry name" value="HypA"/>
    <property type="match status" value="1"/>
</dbReference>
<dbReference type="RefSeq" id="WP_139449275.1">
    <property type="nucleotide sequence ID" value="NZ_VDMB01000014.1"/>
</dbReference>
<comment type="similarity">
    <text evidence="4">Belongs to the HypA/HybF family.</text>
</comment>
<feature type="binding site" evidence="4">
    <location>
        <position position="95"/>
    </location>
    <ligand>
        <name>Zn(2+)</name>
        <dbReference type="ChEBI" id="CHEBI:29105"/>
    </ligand>
</feature>
<feature type="binding site" evidence="4">
    <location>
        <position position="73"/>
    </location>
    <ligand>
        <name>Zn(2+)</name>
        <dbReference type="ChEBI" id="CHEBI:29105"/>
    </ligand>
</feature>
<dbReference type="GO" id="GO:0051604">
    <property type="term" value="P:protein maturation"/>
    <property type="evidence" value="ECO:0007669"/>
    <property type="project" value="InterPro"/>
</dbReference>
<keyword evidence="3 4" id="KW-0862">Zinc</keyword>
<dbReference type="Proteomes" id="UP000321899">
    <property type="component" value="Unassembled WGS sequence"/>
</dbReference>
<dbReference type="Gene3D" id="3.30.2320.80">
    <property type="match status" value="1"/>
</dbReference>
<dbReference type="GO" id="GO:0008270">
    <property type="term" value="F:zinc ion binding"/>
    <property type="evidence" value="ECO:0007669"/>
    <property type="project" value="UniProtKB-UniRule"/>
</dbReference>
<comment type="caution">
    <text evidence="5">The sequence shown here is derived from an EMBL/GenBank/DDBJ whole genome shotgun (WGS) entry which is preliminary data.</text>
</comment>
<dbReference type="OrthoDB" id="9800361at2"/>
<evidence type="ECO:0000256" key="1">
    <source>
        <dbReference type="ARBA" id="ARBA00022596"/>
    </source>
</evidence>
<sequence length="116" mass="12870">MHELPVMNRILAVAEKHARMNRIQRILKIDLEVGRLSDLEEKWMRRYFDQISKGSIAEGAFLSVEWKPVVLACSACGTTFEPELSGDSPSVCPECLNTGGTLVSGRGYVIKSMEGI</sequence>
<evidence type="ECO:0000313" key="5">
    <source>
        <dbReference type="EMBL" id="TYT74125.1"/>
    </source>
</evidence>
<dbReference type="GO" id="GO:0016151">
    <property type="term" value="F:nickel cation binding"/>
    <property type="evidence" value="ECO:0007669"/>
    <property type="project" value="UniProtKB-UniRule"/>
</dbReference>
<dbReference type="PANTHER" id="PTHR34535:SF3">
    <property type="entry name" value="HYDROGENASE MATURATION FACTOR HYPA"/>
    <property type="match status" value="1"/>
</dbReference>
<dbReference type="EMBL" id="VDMB01000014">
    <property type="protein sequence ID" value="TYT74125.1"/>
    <property type="molecule type" value="Genomic_DNA"/>
</dbReference>
<evidence type="ECO:0000256" key="2">
    <source>
        <dbReference type="ARBA" id="ARBA00022723"/>
    </source>
</evidence>
<evidence type="ECO:0000313" key="6">
    <source>
        <dbReference type="Proteomes" id="UP000321899"/>
    </source>
</evidence>
<feature type="binding site" evidence="4">
    <location>
        <position position="76"/>
    </location>
    <ligand>
        <name>Zn(2+)</name>
        <dbReference type="ChEBI" id="CHEBI:29105"/>
    </ligand>
</feature>